<evidence type="ECO:0000256" key="1">
    <source>
        <dbReference type="SAM" id="SignalP"/>
    </source>
</evidence>
<organism evidence="2 3">
    <name type="scientific">Robiginitalea myxolifaciens</name>
    <dbReference type="NCBI Taxonomy" id="400055"/>
    <lineage>
        <taxon>Bacteria</taxon>
        <taxon>Pseudomonadati</taxon>
        <taxon>Bacteroidota</taxon>
        <taxon>Flavobacteriia</taxon>
        <taxon>Flavobacteriales</taxon>
        <taxon>Flavobacteriaceae</taxon>
        <taxon>Robiginitalea</taxon>
    </lineage>
</organism>
<name>A0A1I6GW85_9FLAO</name>
<protein>
    <submittedName>
        <fullName evidence="2">CarboxypepD_reg-like domain-containing protein</fullName>
    </submittedName>
</protein>
<feature type="chain" id="PRO_5011659422" evidence="1">
    <location>
        <begin position="20"/>
        <end position="494"/>
    </location>
</feature>
<dbReference type="Proteomes" id="UP000199534">
    <property type="component" value="Unassembled WGS sequence"/>
</dbReference>
<dbReference type="EMBL" id="FOYQ01000002">
    <property type="protein sequence ID" value="SFR46341.1"/>
    <property type="molecule type" value="Genomic_DNA"/>
</dbReference>
<dbReference type="OrthoDB" id="1433475at2"/>
<feature type="signal peptide" evidence="1">
    <location>
        <begin position="1"/>
        <end position="19"/>
    </location>
</feature>
<accession>A0A1I6GW85</accession>
<reference evidence="2 3" key="1">
    <citation type="submission" date="2016-10" db="EMBL/GenBank/DDBJ databases">
        <authorList>
            <person name="de Groot N.N."/>
        </authorList>
    </citation>
    <scope>NUCLEOTIDE SEQUENCE [LARGE SCALE GENOMIC DNA]</scope>
    <source>
        <strain evidence="2 3">DSM 21019</strain>
    </source>
</reference>
<sequence>MRSIRLALLFLLISPCILAQSLTLQLKDSETGNPVPYASVVTGAQTGTISNGEGYFTVELQRVDEILKISCMGYRTLEIPKTELSEDATALRLVPAAINLNEVRVGERIPSADEIIRNVVANLDKNYAPGDEGYEVFLRESEHMKFNELLLELEKASDLNKKDLRTADARLRQLGTDIVKSNPRNYMDLKASWKKTSDTTTAIQVARVTELIDMSQDFSMDNIEERAKGIIMDHLDPDQTYKVKSGMFKIEDSISPAMEFEESEAEADSISMGYLKPKISRMMKVASLQEGTFIRRFLDPDAYKYTFLEATYFDGYYVYAIRFQPDRRKSKYTGVLYVESQSYGILKADWNYAKGKHGSKMNLRLLLGVKYSEDLSRGTVIYKRDQNLQLVPYFLEQEYGSYVYLHRDLKFIENSPKKKKVRFDFLLEGRSREKAALLVKPATPGALSSMPESEPEKIPLIRLDRYEPTVWQDSEIIEPLEEMKNFKVSTKKKR</sequence>
<evidence type="ECO:0000313" key="2">
    <source>
        <dbReference type="EMBL" id="SFR46341.1"/>
    </source>
</evidence>
<keyword evidence="1" id="KW-0732">Signal</keyword>
<dbReference type="Pfam" id="PF13715">
    <property type="entry name" value="CarbopepD_reg_2"/>
    <property type="match status" value="1"/>
</dbReference>
<dbReference type="STRING" id="400055.SAMN04490243_1798"/>
<dbReference type="AlphaFoldDB" id="A0A1I6GW85"/>
<dbReference type="SUPFAM" id="SSF49464">
    <property type="entry name" value="Carboxypeptidase regulatory domain-like"/>
    <property type="match status" value="1"/>
</dbReference>
<dbReference type="RefSeq" id="WP_092982271.1">
    <property type="nucleotide sequence ID" value="NZ_FOYQ01000002.1"/>
</dbReference>
<keyword evidence="3" id="KW-1185">Reference proteome</keyword>
<gene>
    <name evidence="2" type="ORF">SAMN04490243_1798</name>
</gene>
<dbReference type="InterPro" id="IPR008969">
    <property type="entry name" value="CarboxyPept-like_regulatory"/>
</dbReference>
<proteinExistence type="predicted"/>
<evidence type="ECO:0000313" key="3">
    <source>
        <dbReference type="Proteomes" id="UP000199534"/>
    </source>
</evidence>